<evidence type="ECO:0000313" key="2">
    <source>
        <dbReference type="Proteomes" id="UP001190700"/>
    </source>
</evidence>
<evidence type="ECO:0000313" key="1">
    <source>
        <dbReference type="EMBL" id="KAK3263677.1"/>
    </source>
</evidence>
<sequence>MASKFAAQLEDAQTKIHLAQQRQRLQFDLRHHVKAFQVGDLVWVEAEHLTERIMNRESCRKLSPRWHGPLPVTEVFLSDQQKELRS</sequence>
<dbReference type="Proteomes" id="UP001190700">
    <property type="component" value="Unassembled WGS sequence"/>
</dbReference>
<reference evidence="1 2" key="1">
    <citation type="journal article" date="2015" name="Genome Biol. Evol.">
        <title>Comparative Genomics of a Bacterivorous Green Alga Reveals Evolutionary Causalities and Consequences of Phago-Mixotrophic Mode of Nutrition.</title>
        <authorList>
            <person name="Burns J.A."/>
            <person name="Paasch A."/>
            <person name="Narechania A."/>
            <person name="Kim E."/>
        </authorList>
    </citation>
    <scope>NUCLEOTIDE SEQUENCE [LARGE SCALE GENOMIC DNA]</scope>
    <source>
        <strain evidence="1 2">PLY_AMNH</strain>
    </source>
</reference>
<protein>
    <submittedName>
        <fullName evidence="1">Uncharacterized protein</fullName>
    </submittedName>
</protein>
<proteinExistence type="predicted"/>
<name>A0AAE0FPL4_9CHLO</name>
<gene>
    <name evidence="1" type="ORF">CYMTET_27537</name>
</gene>
<comment type="caution">
    <text evidence="1">The sequence shown here is derived from an EMBL/GenBank/DDBJ whole genome shotgun (WGS) entry which is preliminary data.</text>
</comment>
<accession>A0AAE0FPL4</accession>
<keyword evidence="2" id="KW-1185">Reference proteome</keyword>
<dbReference type="EMBL" id="LGRX02015168">
    <property type="protein sequence ID" value="KAK3263677.1"/>
    <property type="molecule type" value="Genomic_DNA"/>
</dbReference>
<dbReference type="AlphaFoldDB" id="A0AAE0FPL4"/>
<organism evidence="1 2">
    <name type="scientific">Cymbomonas tetramitiformis</name>
    <dbReference type="NCBI Taxonomy" id="36881"/>
    <lineage>
        <taxon>Eukaryota</taxon>
        <taxon>Viridiplantae</taxon>
        <taxon>Chlorophyta</taxon>
        <taxon>Pyramimonadophyceae</taxon>
        <taxon>Pyramimonadales</taxon>
        <taxon>Pyramimonadaceae</taxon>
        <taxon>Cymbomonas</taxon>
    </lineage>
</organism>